<reference evidence="3 4" key="1">
    <citation type="submission" date="2017-08" db="EMBL/GenBank/DDBJ databases">
        <title>Infants hospitalized years apart are colonized by the same room-sourced microbial strains.</title>
        <authorList>
            <person name="Brooks B."/>
            <person name="Olm M.R."/>
            <person name="Firek B.A."/>
            <person name="Baker R."/>
            <person name="Thomas B.C."/>
            <person name="Morowitz M.J."/>
            <person name="Banfield J.F."/>
        </authorList>
    </citation>
    <scope>NUCLEOTIDE SEQUENCE [LARGE SCALE GENOMIC DNA]</scope>
    <source>
        <strain evidence="3">S2_005_001_R2_27</strain>
    </source>
</reference>
<feature type="domain" description="Terminase large subunit gp17-like C-terminal" evidence="2">
    <location>
        <begin position="274"/>
        <end position="420"/>
    </location>
</feature>
<evidence type="ECO:0000313" key="4">
    <source>
        <dbReference type="Proteomes" id="UP000248887"/>
    </source>
</evidence>
<proteinExistence type="predicted"/>
<dbReference type="Gene3D" id="3.40.50.300">
    <property type="entry name" value="P-loop containing nucleotide triphosphate hydrolases"/>
    <property type="match status" value="1"/>
</dbReference>
<dbReference type="Proteomes" id="UP000248887">
    <property type="component" value="Unassembled WGS sequence"/>
</dbReference>
<gene>
    <name evidence="3" type="ORF">DI549_16955</name>
</gene>
<keyword evidence="1" id="KW-1188">Viral release from host cell</keyword>
<dbReference type="GO" id="GO:0005524">
    <property type="term" value="F:ATP binding"/>
    <property type="evidence" value="ECO:0007669"/>
    <property type="project" value="UniProtKB-KW"/>
</dbReference>
<dbReference type="Gene3D" id="3.30.420.240">
    <property type="match status" value="1"/>
</dbReference>
<keyword evidence="3" id="KW-0067">ATP-binding</keyword>
<protein>
    <submittedName>
        <fullName evidence="3">ATP-binding protein</fullName>
    </submittedName>
</protein>
<dbReference type="AlphaFoldDB" id="A0A2W5SLJ7"/>
<evidence type="ECO:0000259" key="2">
    <source>
        <dbReference type="Pfam" id="PF17289"/>
    </source>
</evidence>
<evidence type="ECO:0000313" key="3">
    <source>
        <dbReference type="EMBL" id="PZQ80513.1"/>
    </source>
</evidence>
<dbReference type="InterPro" id="IPR027417">
    <property type="entry name" value="P-loop_NTPase"/>
</dbReference>
<accession>A0A2W5SLJ7</accession>
<dbReference type="Pfam" id="PF17289">
    <property type="entry name" value="Terminase_6C"/>
    <property type="match status" value="1"/>
</dbReference>
<dbReference type="EMBL" id="QFQD01000063">
    <property type="protein sequence ID" value="PZQ80513.1"/>
    <property type="molecule type" value="Genomic_DNA"/>
</dbReference>
<keyword evidence="3" id="KW-0547">Nucleotide-binding</keyword>
<dbReference type="InterPro" id="IPR035421">
    <property type="entry name" value="Terminase_6C"/>
</dbReference>
<comment type="caution">
    <text evidence="3">The sequence shown here is derived from an EMBL/GenBank/DDBJ whole genome shotgun (WGS) entry which is preliminary data.</text>
</comment>
<sequence length="436" mass="47099">MSACWQAGRLAEFIAGLEPDTAEWLLHHWPLIGRPAQLPPATAQGGGDWLTWLVLGGRGAGKTRAGAEWVRALAFGRDGPPAGRIALVAESLADVREVMVEGVSGLLAVHPHRERPVWESSRRRLEWPNGAVAQGFSADDPESLRGPQFDAAWCDELAKWRYAQAAFDMLQFGLRLGARPRQMVTTTPRPTALIRALLADPRTAVTRMGTRENAAHLAPSFLHTVVGRYAGTRLGRQELEGELVEDRPDALWNRAALEAAREPAAPELVRIVVAVDPPASSRKHADACGIVAAGIDREGLVHVLADESAQGLTPTAWGGRALGLFHQLEADRVVVEVNQGGEMVKTILAGLDPAVPVSEVRATRGKWLRAEPVAALYEQGRVRHAGAFPALEDELCDFGREGLSNGRSPDRLDALVWAITALALGPKDVAPRVRRV</sequence>
<dbReference type="Pfam" id="PF03237">
    <property type="entry name" value="Terminase_6N"/>
    <property type="match status" value="1"/>
</dbReference>
<name>A0A2W5SLJ7_ANCNO</name>
<organism evidence="3 4">
    <name type="scientific">Ancylobacter novellus</name>
    <name type="common">Thiobacillus novellus</name>
    <dbReference type="NCBI Taxonomy" id="921"/>
    <lineage>
        <taxon>Bacteria</taxon>
        <taxon>Pseudomonadati</taxon>
        <taxon>Pseudomonadota</taxon>
        <taxon>Alphaproteobacteria</taxon>
        <taxon>Hyphomicrobiales</taxon>
        <taxon>Xanthobacteraceae</taxon>
        <taxon>Ancylobacter</taxon>
    </lineage>
</organism>
<evidence type="ECO:0000256" key="1">
    <source>
        <dbReference type="ARBA" id="ARBA00022612"/>
    </source>
</evidence>